<dbReference type="RefSeq" id="WP_326565793.1">
    <property type="nucleotide sequence ID" value="NZ_CP142149.1"/>
</dbReference>
<dbReference type="PANTHER" id="PTHR10668">
    <property type="entry name" value="PHYTOENE DEHYDROGENASE"/>
    <property type="match status" value="1"/>
</dbReference>
<dbReference type="InterPro" id="IPR036188">
    <property type="entry name" value="FAD/NAD-bd_sf"/>
</dbReference>
<evidence type="ECO:0000313" key="5">
    <source>
        <dbReference type="EMBL" id="WSE26811.1"/>
    </source>
</evidence>
<dbReference type="SUPFAM" id="SSF51905">
    <property type="entry name" value="FAD/NAD(P)-binding domain"/>
    <property type="match status" value="1"/>
</dbReference>
<proteinExistence type="predicted"/>
<dbReference type="Proteomes" id="UP001330812">
    <property type="component" value="Chromosome"/>
</dbReference>
<sequence>MDFDVIFVGAGHNALVAAAYLAKAGRAVCLLEQGDRPGGLVRSEELTLPGFLHDTYSAVHPSFAGGPAFAELGADLARHGLRYVSGGVSTGSSLPDGSAAVIATDPEVLGVELGRLGEQAAWNGLVGDVAPHLEPLFTLLGTDLTTPEAAHLLGLLRRDTDTALPFGALLAGNAHELITERFRSEQLRMAMLPWLPHFGIGPQDSFGALWAALLPVVLPAGNPQPVGGSGKLADALAALVREHGGEIRTRARVDAVLTSGGRATGVRVADGSVLSAHQVIASTTPDVLYGHLLRDADVPAGVRAQAARYRFRRGCLQLNLALSARPRFADARLDQGGCHNLGRGVGELLRSTQQAEAGYLPEHPTISWHEPTAVDPSRAPAGQAVVRMQILDVPLAPIGDAADQIDVAGEWTPSVAQHFADRVLAEAALHVKGLDELVLARHVLSPADLARANPSTGPGDHAAGHNGLAQAFTQRPIPAHRGGYATTVDDLYLIGAASWPGSGVTGASGRAIARRLLG</sequence>
<comment type="subunit">
    <text evidence="2">Interacts with COX5B; this interaction may contribute to localize PYROXD2 to the inner face of the inner mitochondrial membrane.</text>
</comment>
<dbReference type="InterPro" id="IPR002937">
    <property type="entry name" value="Amino_oxidase"/>
</dbReference>
<feature type="domain" description="Amine oxidase" evidence="4">
    <location>
        <begin position="15"/>
        <end position="406"/>
    </location>
</feature>
<comment type="function">
    <text evidence="1">Probable oxidoreductase that may play a role as regulator of mitochondrial function.</text>
</comment>
<name>A0ABZ1HYV8_9PSEU</name>
<evidence type="ECO:0000256" key="3">
    <source>
        <dbReference type="ARBA" id="ARBA00040298"/>
    </source>
</evidence>
<dbReference type="Gene3D" id="3.50.50.60">
    <property type="entry name" value="FAD/NAD(P)-binding domain"/>
    <property type="match status" value="2"/>
</dbReference>
<dbReference type="EMBL" id="CP142149">
    <property type="protein sequence ID" value="WSE26811.1"/>
    <property type="molecule type" value="Genomic_DNA"/>
</dbReference>
<dbReference type="PANTHER" id="PTHR10668:SF105">
    <property type="entry name" value="DEHYDROGENASE-RELATED"/>
    <property type="match status" value="1"/>
</dbReference>
<evidence type="ECO:0000256" key="1">
    <source>
        <dbReference type="ARBA" id="ARBA00037217"/>
    </source>
</evidence>
<dbReference type="Pfam" id="PF01593">
    <property type="entry name" value="Amino_oxidase"/>
    <property type="match status" value="1"/>
</dbReference>
<evidence type="ECO:0000256" key="2">
    <source>
        <dbReference type="ARBA" id="ARBA00038825"/>
    </source>
</evidence>
<gene>
    <name evidence="5" type="ORF">VSH64_28480</name>
</gene>
<evidence type="ECO:0000259" key="4">
    <source>
        <dbReference type="Pfam" id="PF01593"/>
    </source>
</evidence>
<organism evidence="5 6">
    <name type="scientific">Amycolatopsis rhabdoformis</name>
    <dbReference type="NCBI Taxonomy" id="1448059"/>
    <lineage>
        <taxon>Bacteria</taxon>
        <taxon>Bacillati</taxon>
        <taxon>Actinomycetota</taxon>
        <taxon>Actinomycetes</taxon>
        <taxon>Pseudonocardiales</taxon>
        <taxon>Pseudonocardiaceae</taxon>
        <taxon>Amycolatopsis</taxon>
    </lineage>
</organism>
<keyword evidence="6" id="KW-1185">Reference proteome</keyword>
<reference evidence="5 6" key="1">
    <citation type="journal article" date="2015" name="Int. J. Syst. Evol. Microbiol.">
        <title>Amycolatopsis rhabdoformis sp. nov., an actinomycete isolated from a tropical forest soil.</title>
        <authorList>
            <person name="Souza W.R."/>
            <person name="Silva R.E."/>
            <person name="Goodfellow M."/>
            <person name="Busarakam K."/>
            <person name="Figueiro F.S."/>
            <person name="Ferreira D."/>
            <person name="Rodrigues-Filho E."/>
            <person name="Moraes L.A.B."/>
            <person name="Zucchi T.D."/>
        </authorList>
    </citation>
    <scope>NUCLEOTIDE SEQUENCE [LARGE SCALE GENOMIC DNA]</scope>
    <source>
        <strain evidence="5 6">NCIMB 14900</strain>
    </source>
</reference>
<accession>A0ABZ1HYV8</accession>
<protein>
    <recommendedName>
        <fullName evidence="3">Pyridine nucleotide-disulfide oxidoreductase domain-containing protein 2</fullName>
    </recommendedName>
</protein>
<evidence type="ECO:0000313" key="6">
    <source>
        <dbReference type="Proteomes" id="UP001330812"/>
    </source>
</evidence>